<accession>A0A0F8YRG5</accession>
<comment type="caution">
    <text evidence="1">The sequence shown here is derived from an EMBL/GenBank/DDBJ whole genome shotgun (WGS) entry which is preliminary data.</text>
</comment>
<organism evidence="1">
    <name type="scientific">marine sediment metagenome</name>
    <dbReference type="NCBI Taxonomy" id="412755"/>
    <lineage>
        <taxon>unclassified sequences</taxon>
        <taxon>metagenomes</taxon>
        <taxon>ecological metagenomes</taxon>
    </lineage>
</organism>
<evidence type="ECO:0000313" key="1">
    <source>
        <dbReference type="EMBL" id="KKK83992.1"/>
    </source>
</evidence>
<proteinExistence type="predicted"/>
<dbReference type="AlphaFoldDB" id="A0A0F8YRG5"/>
<reference evidence="1" key="1">
    <citation type="journal article" date="2015" name="Nature">
        <title>Complex archaea that bridge the gap between prokaryotes and eukaryotes.</title>
        <authorList>
            <person name="Spang A."/>
            <person name="Saw J.H."/>
            <person name="Jorgensen S.L."/>
            <person name="Zaremba-Niedzwiedzka K."/>
            <person name="Martijn J."/>
            <person name="Lind A.E."/>
            <person name="van Eijk R."/>
            <person name="Schleper C."/>
            <person name="Guy L."/>
            <person name="Ettema T.J."/>
        </authorList>
    </citation>
    <scope>NUCLEOTIDE SEQUENCE</scope>
</reference>
<sequence>MRTKLSDIQADDVVDADLLITEGRLAIELWHKLTIPGCPSAHNSRCEAVCPNPCTLADACIDRIIPGYFLCQLRWN</sequence>
<protein>
    <submittedName>
        <fullName evidence="1">Uncharacterized protein</fullName>
    </submittedName>
</protein>
<gene>
    <name evidence="1" type="ORF">LCGC14_2787830</name>
</gene>
<dbReference type="EMBL" id="LAZR01051976">
    <property type="protein sequence ID" value="KKK83992.1"/>
    <property type="molecule type" value="Genomic_DNA"/>
</dbReference>
<name>A0A0F8YRG5_9ZZZZ</name>